<sequence length="97" mass="11337">EGDSFRIDEPIYLYIEPIGYTIKENPKSSYEFGFFADFTIEGEDGKVLGGQKDFAKLDFKSWNFNTEITLTFTYTISFFSIQVFPQYPDLFSHQDNQ</sequence>
<dbReference type="EMBL" id="BARW01012981">
    <property type="protein sequence ID" value="GAI74850.1"/>
    <property type="molecule type" value="Genomic_DNA"/>
</dbReference>
<reference evidence="1" key="1">
    <citation type="journal article" date="2014" name="Front. Microbiol.">
        <title>High frequency of phylogenetically diverse reductive dehalogenase-homologous genes in deep subseafloor sedimentary metagenomes.</title>
        <authorList>
            <person name="Kawai M."/>
            <person name="Futagami T."/>
            <person name="Toyoda A."/>
            <person name="Takaki Y."/>
            <person name="Nishi S."/>
            <person name="Hori S."/>
            <person name="Arai W."/>
            <person name="Tsubouchi T."/>
            <person name="Morono Y."/>
            <person name="Uchiyama I."/>
            <person name="Ito T."/>
            <person name="Fujiyama A."/>
            <person name="Inagaki F."/>
            <person name="Takami H."/>
        </authorList>
    </citation>
    <scope>NUCLEOTIDE SEQUENCE</scope>
    <source>
        <strain evidence="1">Expedition CK06-06</strain>
    </source>
</reference>
<accession>X1SHF6</accession>
<name>X1SHF6_9ZZZZ</name>
<gene>
    <name evidence="1" type="ORF">S12H4_24097</name>
</gene>
<comment type="caution">
    <text evidence="1">The sequence shown here is derived from an EMBL/GenBank/DDBJ whole genome shotgun (WGS) entry which is preliminary data.</text>
</comment>
<organism evidence="1">
    <name type="scientific">marine sediment metagenome</name>
    <dbReference type="NCBI Taxonomy" id="412755"/>
    <lineage>
        <taxon>unclassified sequences</taxon>
        <taxon>metagenomes</taxon>
        <taxon>ecological metagenomes</taxon>
    </lineage>
</organism>
<evidence type="ECO:0000313" key="1">
    <source>
        <dbReference type="EMBL" id="GAI74850.1"/>
    </source>
</evidence>
<dbReference type="AlphaFoldDB" id="X1SHF6"/>
<proteinExistence type="predicted"/>
<feature type="non-terminal residue" evidence="1">
    <location>
        <position position="1"/>
    </location>
</feature>
<protein>
    <submittedName>
        <fullName evidence="1">Uncharacterized protein</fullName>
    </submittedName>
</protein>